<dbReference type="Pfam" id="PF21021">
    <property type="entry name" value="FAF1"/>
    <property type="match status" value="1"/>
</dbReference>
<keyword evidence="3" id="KW-0175">Coiled coil</keyword>
<dbReference type="Gene3D" id="3.10.20.90">
    <property type="entry name" value="Phosphatidylinositol 3-kinase Catalytic Subunit, Chain A, domain 1"/>
    <property type="match status" value="1"/>
</dbReference>
<dbReference type="PANTHER" id="PTHR23322:SF1">
    <property type="entry name" value="FAS-ASSOCIATED FACTOR 2"/>
    <property type="match status" value="1"/>
</dbReference>
<evidence type="ECO:0000259" key="5">
    <source>
        <dbReference type="PROSITE" id="PS50033"/>
    </source>
</evidence>
<evidence type="ECO:0000256" key="3">
    <source>
        <dbReference type="ARBA" id="ARBA00023054"/>
    </source>
</evidence>
<reference evidence="6" key="1">
    <citation type="journal article" date="2016" name="Sci. Rep.">
        <title>Molecular characterization of firefly nuptial gifts: a multi-omics approach sheds light on postcopulatory sexual selection.</title>
        <authorList>
            <person name="Al-Wathiqui N."/>
            <person name="Fallon T.R."/>
            <person name="South A."/>
            <person name="Weng J.K."/>
            <person name="Lewis S.M."/>
        </authorList>
    </citation>
    <scope>NUCLEOTIDE SEQUENCE</scope>
</reference>
<dbReference type="SMART" id="SM00594">
    <property type="entry name" value="UAS"/>
    <property type="match status" value="1"/>
</dbReference>
<dbReference type="InterPro" id="IPR001012">
    <property type="entry name" value="UBX_dom"/>
</dbReference>
<dbReference type="InterPro" id="IPR006577">
    <property type="entry name" value="UAS"/>
</dbReference>
<dbReference type="Gene3D" id="1.10.8.10">
    <property type="entry name" value="DNA helicase RuvA subunit, C-terminal domain"/>
    <property type="match status" value="1"/>
</dbReference>
<dbReference type="InterPro" id="IPR029071">
    <property type="entry name" value="Ubiquitin-like_domsf"/>
</dbReference>
<evidence type="ECO:0000256" key="1">
    <source>
        <dbReference type="ARBA" id="ARBA00004496"/>
    </source>
</evidence>
<proteinExistence type="predicted"/>
<dbReference type="InterPro" id="IPR049483">
    <property type="entry name" value="FAF1_2-like_UAS"/>
</dbReference>
<dbReference type="CDD" id="cd16120">
    <property type="entry name" value="UBX_UBXN3B"/>
    <property type="match status" value="1"/>
</dbReference>
<dbReference type="InParanoid" id="A0A1Y1LTJ6"/>
<evidence type="ECO:0000313" key="6">
    <source>
        <dbReference type="EMBL" id="JAV76972.1"/>
    </source>
</evidence>
<dbReference type="PANTHER" id="PTHR23322">
    <property type="entry name" value="FAS-ASSOCIATED PROTEIN"/>
    <property type="match status" value="1"/>
</dbReference>
<sequence>MDYLGDNGGLGLTSEQTEKVLQFQDLTGIEDMSICRDVLQRHQWNLEVAVQEQLNIREGRPSLYATETRPPAVVSDHLGQHVFYTPPTDGSGSGIRGFFANIINFFWTLCYNTIITFLQIGRRVIGTDSRNALTNPIEDVLDFIRVYEEKYSSVHPVFYQGTYSQVLNDAKHELKFLLIYLHSDNAIDTLAFCRDTLSQPDVVTYINTNFLFWGCSSKSGEGYKVSQLFRPKHYPYMAVVVLKDNRMTIVSRMEGYCDSNVLLHRLTTVVAEFEINLVQARTDRVEASLNRSLRAHQDEAFLESLRADQEKERRRREEREAEQAELRRMEQEARAEQERRQSIAQEKINSVTKVPSEPDANHPDAVHVVFKLPSGHRLERRFLKSHSLEAIFYFVFCHPAAPDTFEITTNFPKKVLYCVPQHESDYVQTLEEAGLQHREVLFINDLDA</sequence>
<keyword evidence="8" id="KW-1185">Reference proteome</keyword>
<reference evidence="7" key="3">
    <citation type="submission" date="2019-08" db="EMBL/GenBank/DDBJ databases">
        <authorList>
            <consortium name="Photinus pyralis genome working group"/>
            <person name="Fallon T.R."/>
            <person name="Sander Lower S.E."/>
            <person name="Weng J.-K."/>
        </authorList>
    </citation>
    <scope>NUCLEOTIDE SEQUENCE</scope>
    <source>
        <strain evidence="7">1611_PpyrPB1</strain>
        <tissue evidence="7">Whole body</tissue>
    </source>
</reference>
<evidence type="ECO:0000256" key="2">
    <source>
        <dbReference type="ARBA" id="ARBA00022490"/>
    </source>
</evidence>
<evidence type="ECO:0000313" key="7">
    <source>
        <dbReference type="EMBL" id="KAB0795080.1"/>
    </source>
</evidence>
<evidence type="ECO:0000256" key="4">
    <source>
        <dbReference type="SAM" id="MobiDB-lite"/>
    </source>
</evidence>
<dbReference type="Proteomes" id="UP000327044">
    <property type="component" value="Unassembled WGS sequence"/>
</dbReference>
<dbReference type="InterPro" id="IPR054109">
    <property type="entry name" value="UBA_8"/>
</dbReference>
<dbReference type="Pfam" id="PF00789">
    <property type="entry name" value="UBX"/>
    <property type="match status" value="1"/>
</dbReference>
<dbReference type="EMBL" id="GEZM01046895">
    <property type="protein sequence ID" value="JAV76972.1"/>
    <property type="molecule type" value="Transcribed_RNA"/>
</dbReference>
<dbReference type="GO" id="GO:0043130">
    <property type="term" value="F:ubiquitin binding"/>
    <property type="evidence" value="ECO:0007669"/>
    <property type="project" value="TreeGrafter"/>
</dbReference>
<dbReference type="OrthoDB" id="1026733at2759"/>
<dbReference type="Gene3D" id="3.40.30.10">
    <property type="entry name" value="Glutaredoxin"/>
    <property type="match status" value="1"/>
</dbReference>
<keyword evidence="2" id="KW-0963">Cytoplasm</keyword>
<dbReference type="PROSITE" id="PS50033">
    <property type="entry name" value="UBX"/>
    <property type="match status" value="1"/>
</dbReference>
<feature type="region of interest" description="Disordered" evidence="4">
    <location>
        <begin position="304"/>
        <end position="347"/>
    </location>
</feature>
<dbReference type="FunCoup" id="A0A1Y1LTJ6">
    <property type="interactions" value="2339"/>
</dbReference>
<evidence type="ECO:0000313" key="8">
    <source>
        <dbReference type="Proteomes" id="UP000327044"/>
    </source>
</evidence>
<feature type="domain" description="UBX" evidence="5">
    <location>
        <begin position="361"/>
        <end position="443"/>
    </location>
</feature>
<name>A0A1Y1LTJ6_PHOPY</name>
<dbReference type="SUPFAM" id="SSF54236">
    <property type="entry name" value="Ubiquitin-like"/>
    <property type="match status" value="1"/>
</dbReference>
<comment type="subcellular location">
    <subcellularLocation>
        <location evidence="1">Cytoplasm</location>
    </subcellularLocation>
</comment>
<dbReference type="GO" id="GO:0036503">
    <property type="term" value="P:ERAD pathway"/>
    <property type="evidence" value="ECO:0007669"/>
    <property type="project" value="TreeGrafter"/>
</dbReference>
<dbReference type="CDD" id="cd14414">
    <property type="entry name" value="UBA_FAF2"/>
    <property type="match status" value="1"/>
</dbReference>
<dbReference type="InterPro" id="IPR050730">
    <property type="entry name" value="UBX_domain-protein"/>
</dbReference>
<dbReference type="SUPFAM" id="SSF52833">
    <property type="entry name" value="Thioredoxin-like"/>
    <property type="match status" value="1"/>
</dbReference>
<protein>
    <recommendedName>
        <fullName evidence="5">UBX domain-containing protein</fullName>
    </recommendedName>
</protein>
<organism evidence="6">
    <name type="scientific">Photinus pyralis</name>
    <name type="common">Common eastern firefly</name>
    <name type="synonym">Lampyris pyralis</name>
    <dbReference type="NCBI Taxonomy" id="7054"/>
    <lineage>
        <taxon>Eukaryota</taxon>
        <taxon>Metazoa</taxon>
        <taxon>Ecdysozoa</taxon>
        <taxon>Arthropoda</taxon>
        <taxon>Hexapoda</taxon>
        <taxon>Insecta</taxon>
        <taxon>Pterygota</taxon>
        <taxon>Neoptera</taxon>
        <taxon>Endopterygota</taxon>
        <taxon>Coleoptera</taxon>
        <taxon>Polyphaga</taxon>
        <taxon>Elateriformia</taxon>
        <taxon>Elateroidea</taxon>
        <taxon>Lampyridae</taxon>
        <taxon>Lampyrinae</taxon>
        <taxon>Photinus</taxon>
    </lineage>
</organism>
<dbReference type="EMBL" id="VVIM01000008">
    <property type="protein sequence ID" value="KAB0795080.1"/>
    <property type="molecule type" value="Genomic_DNA"/>
</dbReference>
<dbReference type="AlphaFoldDB" id="A0A1Y1LTJ6"/>
<dbReference type="GO" id="GO:0005783">
    <property type="term" value="C:endoplasmic reticulum"/>
    <property type="evidence" value="ECO:0007669"/>
    <property type="project" value="TreeGrafter"/>
</dbReference>
<dbReference type="SMART" id="SM00166">
    <property type="entry name" value="UBX"/>
    <property type="match status" value="1"/>
</dbReference>
<reference evidence="7 8" key="2">
    <citation type="journal article" date="2018" name="Elife">
        <title>Firefly genomes illuminate parallel origins of bioluminescence in beetles.</title>
        <authorList>
            <person name="Fallon T.R."/>
            <person name="Lower S.E."/>
            <person name="Chang C.H."/>
            <person name="Bessho-Uehara M."/>
            <person name="Martin G.J."/>
            <person name="Bewick A.J."/>
            <person name="Behringer M."/>
            <person name="Debat H.J."/>
            <person name="Wong I."/>
            <person name="Day J.C."/>
            <person name="Suvorov A."/>
            <person name="Silva C.J."/>
            <person name="Stanger-Hall K.F."/>
            <person name="Hall D.W."/>
            <person name="Schmitz R.J."/>
            <person name="Nelson D.R."/>
            <person name="Lewis S.M."/>
            <person name="Shigenobu S."/>
            <person name="Bybee S.M."/>
            <person name="Larracuente A.M."/>
            <person name="Oba Y."/>
            <person name="Weng J.K."/>
        </authorList>
    </citation>
    <scope>NUCLEOTIDE SEQUENCE [LARGE SCALE GENOMIC DNA]</scope>
    <source>
        <strain evidence="7">1611_PpyrPB1</strain>
        <tissue evidence="7">Whole body</tissue>
    </source>
</reference>
<gene>
    <name evidence="7" type="ORF">PPYR_11919</name>
</gene>
<dbReference type="InterPro" id="IPR036249">
    <property type="entry name" value="Thioredoxin-like_sf"/>
</dbReference>
<dbReference type="Pfam" id="PF22566">
    <property type="entry name" value="UBA_8"/>
    <property type="match status" value="1"/>
</dbReference>
<feature type="compositionally biased region" description="Basic and acidic residues" evidence="4">
    <location>
        <begin position="304"/>
        <end position="341"/>
    </location>
</feature>
<accession>A0A1Y1LTJ6</accession>